<dbReference type="GO" id="GO:0030991">
    <property type="term" value="C:intraciliary transport particle A"/>
    <property type="evidence" value="ECO:0007669"/>
    <property type="project" value="TreeGrafter"/>
</dbReference>
<protein>
    <submittedName>
        <fullName evidence="1">WD repeat-containing protein 19</fullName>
    </submittedName>
</protein>
<proteinExistence type="predicted"/>
<evidence type="ECO:0000313" key="1">
    <source>
        <dbReference type="EMBL" id="MPC56685.1"/>
    </source>
</evidence>
<dbReference type="PANTHER" id="PTHR14920:SF0">
    <property type="entry name" value="WD REPEAT DOMAIN 19"/>
    <property type="match status" value="1"/>
</dbReference>
<dbReference type="GO" id="GO:0035721">
    <property type="term" value="P:intraciliary retrograde transport"/>
    <property type="evidence" value="ECO:0007669"/>
    <property type="project" value="InterPro"/>
</dbReference>
<dbReference type="Proteomes" id="UP000324222">
    <property type="component" value="Unassembled WGS sequence"/>
</dbReference>
<organism evidence="1 2">
    <name type="scientific">Portunus trituberculatus</name>
    <name type="common">Swimming crab</name>
    <name type="synonym">Neptunus trituberculatus</name>
    <dbReference type="NCBI Taxonomy" id="210409"/>
    <lineage>
        <taxon>Eukaryota</taxon>
        <taxon>Metazoa</taxon>
        <taxon>Ecdysozoa</taxon>
        <taxon>Arthropoda</taxon>
        <taxon>Crustacea</taxon>
        <taxon>Multicrustacea</taxon>
        <taxon>Malacostraca</taxon>
        <taxon>Eumalacostraca</taxon>
        <taxon>Eucarida</taxon>
        <taxon>Decapoda</taxon>
        <taxon>Pleocyemata</taxon>
        <taxon>Brachyura</taxon>
        <taxon>Eubrachyura</taxon>
        <taxon>Portunoidea</taxon>
        <taxon>Portunidae</taxon>
        <taxon>Portuninae</taxon>
        <taxon>Portunus</taxon>
    </lineage>
</organism>
<dbReference type="GO" id="GO:0060271">
    <property type="term" value="P:cilium assembly"/>
    <property type="evidence" value="ECO:0007669"/>
    <property type="project" value="TreeGrafter"/>
</dbReference>
<dbReference type="InterPro" id="IPR040379">
    <property type="entry name" value="WDR19/dyf-2"/>
</dbReference>
<name>A0A5B7GGY6_PORTR</name>
<dbReference type="PANTHER" id="PTHR14920">
    <property type="entry name" value="OSMOTIC AVOIDANCE ABNORMAL PROTEIN 1/WD REPEAT MEMBRANE PROTEIN"/>
    <property type="match status" value="1"/>
</dbReference>
<comment type="caution">
    <text evidence="1">The sequence shown here is derived from an EMBL/GenBank/DDBJ whole genome shotgun (WGS) entry which is preliminary data.</text>
</comment>
<dbReference type="OrthoDB" id="10250638at2759"/>
<keyword evidence="2" id="KW-1185">Reference proteome</keyword>
<sequence length="190" mass="21339">MRVFRQLGDVGMVWSLQSLKDLEDPLLLSGHLAMFLNEFNLAQDLYLRSSSPVAALEMRRDLLHWDQALQLAKKLSPDQIPFISREYAQQLEFIGDYPGALTHYERGVVNIGGSEDHNAACKAGIARTALRCGDIRRGVNIAAEMNSRMLKRECAEILESKKYEKNEGCLGVEGSFLPGCTVQQRDVMHD</sequence>
<dbReference type="EMBL" id="VSRR010014159">
    <property type="protein sequence ID" value="MPC56685.1"/>
    <property type="molecule type" value="Genomic_DNA"/>
</dbReference>
<dbReference type="AlphaFoldDB" id="A0A5B7GGY6"/>
<gene>
    <name evidence="1" type="primary">WDR19_1</name>
    <name evidence="1" type="ORF">E2C01_050650</name>
</gene>
<accession>A0A5B7GGY6</accession>
<evidence type="ECO:0000313" key="2">
    <source>
        <dbReference type="Proteomes" id="UP000324222"/>
    </source>
</evidence>
<dbReference type="GO" id="GO:0005929">
    <property type="term" value="C:cilium"/>
    <property type="evidence" value="ECO:0007669"/>
    <property type="project" value="TreeGrafter"/>
</dbReference>
<reference evidence="1 2" key="1">
    <citation type="submission" date="2019-05" db="EMBL/GenBank/DDBJ databases">
        <title>Another draft genome of Portunus trituberculatus and its Hox gene families provides insights of decapod evolution.</title>
        <authorList>
            <person name="Jeong J.-H."/>
            <person name="Song I."/>
            <person name="Kim S."/>
            <person name="Choi T."/>
            <person name="Kim D."/>
            <person name="Ryu S."/>
            <person name="Kim W."/>
        </authorList>
    </citation>
    <scope>NUCLEOTIDE SEQUENCE [LARGE SCALE GENOMIC DNA]</scope>
    <source>
        <tissue evidence="1">Muscle</tissue>
    </source>
</reference>